<dbReference type="EMBL" id="KF692088">
    <property type="protein sequence ID" value="AHB31642.1"/>
    <property type="molecule type" value="Genomic_DNA"/>
</dbReference>
<dbReference type="KEGG" id="vg:17776893"/>
<organism evidence="1 2">
    <name type="scientific">Arthrobacter phage vB_ArS-ArV2</name>
    <dbReference type="NCBI Taxonomy" id="1414742"/>
    <lineage>
        <taxon>Viruses</taxon>
        <taxon>Duplodnaviria</taxon>
        <taxon>Heunggongvirae</taxon>
        <taxon>Uroviricota</taxon>
        <taxon>Caudoviricetes</taxon>
        <taxon>Arvduovirus</taxon>
        <taxon>Arvduovirus ArV2</taxon>
    </lineage>
</organism>
<accession>V5R9A8</accession>
<evidence type="ECO:0000313" key="2">
    <source>
        <dbReference type="Proteomes" id="UP000018644"/>
    </source>
</evidence>
<evidence type="ECO:0000313" key="1">
    <source>
        <dbReference type="EMBL" id="AHB31642.1"/>
    </source>
</evidence>
<dbReference type="GeneID" id="17776893"/>
<protein>
    <submittedName>
        <fullName evidence="1">Uncharacterized protein</fullName>
    </submittedName>
</protein>
<proteinExistence type="predicted"/>
<dbReference type="RefSeq" id="YP_008857902.1">
    <property type="nucleotide sequence ID" value="NC_022972.2"/>
</dbReference>
<keyword evidence="2" id="KW-1185">Reference proteome</keyword>
<sequence>MEMGGIENPYRHISASVFDPTSPESSGTRTNLCGPISSRVGVANTQKAEKCPHPHTLRLGDLLRSLSFWVRLGRRLQGGPDEGQEILAQCLADRFDVVGRQRGPVAQTFAEVAFGYAGLQCEPFDGESLPGDGCSYFCRKCSRKVPRFLLLP</sequence>
<reference evidence="1 2" key="1">
    <citation type="journal article" date="2014" name="PLoS ONE">
        <title>Isolation and Characterization of vB_ArS-ArV2 - First Arthrobacter sp. Infecting Bacteriophage with Completely Sequenced Genome.</title>
        <authorList>
            <person name="Simoliunas E."/>
            <person name="Kaliniene L."/>
            <person name="Stasilo M."/>
            <person name="Truncaite L."/>
            <person name="Zajanckauskaite A."/>
            <person name="Staniulis J."/>
            <person name="Nainys J."/>
            <person name="Kaupinis A."/>
            <person name="Valius M."/>
            <person name="Meskys R."/>
        </authorList>
    </citation>
    <scope>NUCLEOTIDE SEQUENCE [LARGE SCALE GENOMIC DNA]</scope>
</reference>
<name>V5R9A8_9CAUD</name>
<gene>
    <name evidence="1" type="ORF">ArV2_gp31</name>
</gene>
<dbReference type="Proteomes" id="UP000018644">
    <property type="component" value="Segment"/>
</dbReference>